<dbReference type="EMBL" id="PP911589">
    <property type="protein sequence ID" value="XCA47424.1"/>
    <property type="molecule type" value="Genomic_DNA"/>
</dbReference>
<sequence>MQGPIHSIDDTCNFHDHNSTFWTENIMNMDIDQLMKIIIQPSEKKLRINDKLTAAESLHIGFDVFFDPSQPKDNGLPTSIDIGEVERVRTFMIERLCDAYHRARTLEKDTECDFDDDDIKEVTLATRINRMIDRVQDAWRLTFSVFRIHDFSNNPNAVPVDPESDPSIFRNSTIKDIQELKPYQQAMLQLLKDLYDRQIKRYKENCCREIKTKDGASTRAWEVFESIQDYVYSASKKEQLYELWKNMTMSPSTHGDLIRHLSKTKDMQFPEIKKHRQVWSFSNGIFIGKELVPEKSTDEEKFYRAVFYPYTSKEFKTLDRTIVSCKYFNQEFNNYNDADWRDIPTPNFDRILTYQKFDKDVIEWMYILCGRLCFDVNEIDKWQCIPFLKGVAQSGKSTIITKVCRKFYTPDDVRTLSNNVERKFGLSSIYDSYMFIAPEIKGDLALEQAEFQSVVSGEDVSIAVKHEKAKTFVWKSPGILGGNEIPGWRDNSGSVLRRLITVDFRKKVKEADPTLEDRLEEELPNILQKCVRAYLEKAQAHKNDAIWNILPPYFEKVKTQVAAAVSPLLSFMESPHIEYGEDKKCPLSFFKDEFAAYCMKEGKSRTINSDIWAGPFGERGISVEKLGDSDSTEYTRCGITQQQPKKGTEHRNSMWVIGLDVVNVTPQEVAPQQQVYTESSISTQTMVDTDGQELDD</sequence>
<protein>
    <recommendedName>
        <fullName evidence="4">SF3 helicase domain-containing protein</fullName>
    </recommendedName>
</protein>
<feature type="region of interest" description="Disordered" evidence="3">
    <location>
        <begin position="675"/>
        <end position="696"/>
    </location>
</feature>
<evidence type="ECO:0000259" key="4">
    <source>
        <dbReference type="PROSITE" id="PS51206"/>
    </source>
</evidence>
<name>A0AAU7YNR0_9PHYC</name>
<reference evidence="5" key="1">
    <citation type="submission" date="2024-06" db="EMBL/GenBank/DDBJ databases">
        <title>Evidence of context-dependent and transient costs of resisting viral infection in isolates of the marine microalga Micromonas sp. (class Mamiellophyceae).</title>
        <authorList>
            <person name="Bedi de Silva A."/>
            <person name="Schvarcz C.R."/>
            <person name="Steward G.R."/>
            <person name="Edwards K.F."/>
        </authorList>
    </citation>
    <scope>NUCLEOTIDE SEQUENCE</scope>
    <source>
        <strain evidence="5">McV-KB2</strain>
    </source>
</reference>
<organism evidence="5">
    <name type="scientific">Micromonas commoda virus</name>
    <dbReference type="NCBI Taxonomy" id="3057169"/>
    <lineage>
        <taxon>Viruses</taxon>
        <taxon>Varidnaviria</taxon>
        <taxon>Bamfordvirae</taxon>
        <taxon>Nucleocytoviricota</taxon>
        <taxon>Megaviricetes</taxon>
        <taxon>Algavirales</taxon>
        <taxon>Phycodnaviridae</taxon>
    </lineage>
</organism>
<proteinExistence type="predicted"/>
<dbReference type="PROSITE" id="PS51206">
    <property type="entry name" value="SF3_HELICASE_1"/>
    <property type="match status" value="1"/>
</dbReference>
<feature type="compositionally biased region" description="Polar residues" evidence="3">
    <location>
        <begin position="675"/>
        <end position="687"/>
    </location>
</feature>
<evidence type="ECO:0000256" key="1">
    <source>
        <dbReference type="ARBA" id="ARBA00022741"/>
    </source>
</evidence>
<feature type="domain" description="SF3 helicase" evidence="4">
    <location>
        <begin position="360"/>
        <end position="517"/>
    </location>
</feature>
<accession>A0AAU7YNR0</accession>
<dbReference type="InterPro" id="IPR045455">
    <property type="entry name" value="NrS-1_pol-like_helicase"/>
</dbReference>
<keyword evidence="1" id="KW-0547">Nucleotide-binding</keyword>
<dbReference type="InterPro" id="IPR014015">
    <property type="entry name" value="Helicase_SF3_DNA-vir"/>
</dbReference>
<dbReference type="Gene3D" id="3.40.50.300">
    <property type="entry name" value="P-loop containing nucleotide triphosphate hydrolases"/>
    <property type="match status" value="1"/>
</dbReference>
<keyword evidence="2" id="KW-0067">ATP-binding</keyword>
<dbReference type="GO" id="GO:0005524">
    <property type="term" value="F:ATP binding"/>
    <property type="evidence" value="ECO:0007669"/>
    <property type="project" value="UniProtKB-KW"/>
</dbReference>
<dbReference type="Pfam" id="PF19263">
    <property type="entry name" value="DUF5906"/>
    <property type="match status" value="1"/>
</dbReference>
<evidence type="ECO:0000313" key="5">
    <source>
        <dbReference type="EMBL" id="XCA47424.1"/>
    </source>
</evidence>
<dbReference type="SUPFAM" id="SSF52540">
    <property type="entry name" value="P-loop containing nucleoside triphosphate hydrolases"/>
    <property type="match status" value="1"/>
</dbReference>
<evidence type="ECO:0000256" key="2">
    <source>
        <dbReference type="ARBA" id="ARBA00022840"/>
    </source>
</evidence>
<dbReference type="InterPro" id="IPR027417">
    <property type="entry name" value="P-loop_NTPase"/>
</dbReference>
<evidence type="ECO:0000256" key="3">
    <source>
        <dbReference type="SAM" id="MobiDB-lite"/>
    </source>
</evidence>